<dbReference type="Pfam" id="PF07776">
    <property type="entry name" value="zf-AD"/>
    <property type="match status" value="1"/>
</dbReference>
<dbReference type="InterPro" id="IPR013087">
    <property type="entry name" value="Znf_C2H2_type"/>
</dbReference>
<evidence type="ECO:0000256" key="1">
    <source>
        <dbReference type="ARBA" id="ARBA00004123"/>
    </source>
</evidence>
<keyword evidence="3" id="KW-0677">Repeat</keyword>
<name>A0A1I8JTG7_ANOAR</name>
<dbReference type="EMBL" id="APCN01001963">
    <property type="status" value="NOT_ANNOTATED_CDS"/>
    <property type="molecule type" value="Genomic_DNA"/>
</dbReference>
<evidence type="ECO:0000256" key="6">
    <source>
        <dbReference type="ARBA" id="ARBA00023242"/>
    </source>
</evidence>
<dbReference type="SUPFAM" id="SSF57716">
    <property type="entry name" value="Glucocorticoid receptor-like (DNA-binding domain)"/>
    <property type="match status" value="1"/>
</dbReference>
<evidence type="ECO:0000313" key="8">
    <source>
        <dbReference type="Proteomes" id="UP000075840"/>
    </source>
</evidence>
<organism evidence="7 8">
    <name type="scientific">Anopheles arabiensis</name>
    <name type="common">Mosquito</name>
    <dbReference type="NCBI Taxonomy" id="7173"/>
    <lineage>
        <taxon>Eukaryota</taxon>
        <taxon>Metazoa</taxon>
        <taxon>Ecdysozoa</taxon>
        <taxon>Arthropoda</taxon>
        <taxon>Hexapoda</taxon>
        <taxon>Insecta</taxon>
        <taxon>Pterygota</taxon>
        <taxon>Neoptera</taxon>
        <taxon>Endopterygota</taxon>
        <taxon>Diptera</taxon>
        <taxon>Nematocera</taxon>
        <taxon>Culicoidea</taxon>
        <taxon>Culicidae</taxon>
        <taxon>Anophelinae</taxon>
        <taxon>Anopheles</taxon>
    </lineage>
</organism>
<protein>
    <recommendedName>
        <fullName evidence="9">ZAD domain-containing protein</fullName>
    </recommendedName>
</protein>
<dbReference type="InterPro" id="IPR036236">
    <property type="entry name" value="Znf_C2H2_sf"/>
</dbReference>
<dbReference type="Pfam" id="PF12874">
    <property type="entry name" value="zf-met"/>
    <property type="match status" value="2"/>
</dbReference>
<accession>A0A1I8JTG7</accession>
<keyword evidence="2" id="KW-0479">Metal-binding</keyword>
<sequence>MANSLQEILYVCRFCLCENQKLLLPLVKTFDTLLTIEDVQRFTGIQVNILDANNLQYAICLECINQLKISADFRTRCLSNDAQFQQLHDLLVASANDIETKTEDGKSQLSDLDEPYMMAELDNFDDRSTEYSINDPFRRVQGECSFLEEYLLDSESDSVRVDGGRRISTTNRSSRTVSERIAKDDEHWNSANYIAPGEALISDDDGVSDPENGEWSSYYWPSNPLIVPYERERGKRKLHLCHICGIFVKDFLKHVINHEDDITEACPHCPVRMKQKTNMIAHIQTVHLKTISKTCEICGKGFIHHKTYKYHMMSHQDEGGTFECKACSKTFTHSNALKDHFNRLHNIARKQK</sequence>
<keyword evidence="4" id="KW-0863">Zinc-finger</keyword>
<keyword evidence="5" id="KW-0862">Zinc</keyword>
<dbReference type="Proteomes" id="UP000075840">
    <property type="component" value="Unassembled WGS sequence"/>
</dbReference>
<evidence type="ECO:0000256" key="3">
    <source>
        <dbReference type="ARBA" id="ARBA00022737"/>
    </source>
</evidence>
<dbReference type="InterPro" id="IPR012934">
    <property type="entry name" value="Znf_AD"/>
</dbReference>
<evidence type="ECO:0000256" key="5">
    <source>
        <dbReference type="ARBA" id="ARBA00022833"/>
    </source>
</evidence>
<dbReference type="PANTHER" id="PTHR24406">
    <property type="entry name" value="TRANSCRIPTIONAL REPRESSOR CTCFL-RELATED"/>
    <property type="match status" value="1"/>
</dbReference>
<dbReference type="SMART" id="SM00355">
    <property type="entry name" value="ZnF_C2H2"/>
    <property type="match status" value="4"/>
</dbReference>
<dbReference type="PROSITE" id="PS50157">
    <property type="entry name" value="ZINC_FINGER_C2H2_2"/>
    <property type="match status" value="2"/>
</dbReference>
<keyword evidence="8" id="KW-1185">Reference proteome</keyword>
<dbReference type="SUPFAM" id="SSF57667">
    <property type="entry name" value="beta-beta-alpha zinc fingers"/>
    <property type="match status" value="2"/>
</dbReference>
<evidence type="ECO:0000256" key="4">
    <source>
        <dbReference type="ARBA" id="ARBA00022771"/>
    </source>
</evidence>
<evidence type="ECO:0008006" key="9">
    <source>
        <dbReference type="Google" id="ProtNLM"/>
    </source>
</evidence>
<dbReference type="Gene3D" id="3.30.160.60">
    <property type="entry name" value="Classic Zinc Finger"/>
    <property type="match status" value="2"/>
</dbReference>
<evidence type="ECO:0000313" key="7">
    <source>
        <dbReference type="EnsemblMetazoa" id="AARA016035-PA"/>
    </source>
</evidence>
<dbReference type="AlphaFoldDB" id="A0A1I8JTG7"/>
<dbReference type="PROSITE" id="PS51915">
    <property type="entry name" value="ZAD"/>
    <property type="match status" value="1"/>
</dbReference>
<dbReference type="VEuPathDB" id="VectorBase:AARA016035"/>
<dbReference type="GO" id="GO:0008270">
    <property type="term" value="F:zinc ion binding"/>
    <property type="evidence" value="ECO:0007669"/>
    <property type="project" value="UniProtKB-UniRule"/>
</dbReference>
<dbReference type="EnsemblMetazoa" id="AARA016035-RA">
    <property type="protein sequence ID" value="AARA016035-PA"/>
    <property type="gene ID" value="AARA016035"/>
</dbReference>
<dbReference type="VEuPathDB" id="VectorBase:AARA21_005355"/>
<dbReference type="InterPro" id="IPR050888">
    <property type="entry name" value="ZnF_C2H2-type_TF"/>
</dbReference>
<evidence type="ECO:0000256" key="2">
    <source>
        <dbReference type="ARBA" id="ARBA00022723"/>
    </source>
</evidence>
<reference evidence="7" key="1">
    <citation type="submission" date="2022-08" db="UniProtKB">
        <authorList>
            <consortium name="EnsemblMetazoa"/>
        </authorList>
    </citation>
    <scope>IDENTIFICATION</scope>
    <source>
        <strain evidence="7">Dongola</strain>
    </source>
</reference>
<dbReference type="SMART" id="SM00868">
    <property type="entry name" value="zf-AD"/>
    <property type="match status" value="1"/>
</dbReference>
<dbReference type="GO" id="GO:0005634">
    <property type="term" value="C:nucleus"/>
    <property type="evidence" value="ECO:0007669"/>
    <property type="project" value="UniProtKB-SubCell"/>
</dbReference>
<proteinExistence type="predicted"/>
<dbReference type="PROSITE" id="PS00028">
    <property type="entry name" value="ZINC_FINGER_C2H2_1"/>
    <property type="match status" value="2"/>
</dbReference>
<comment type="subcellular location">
    <subcellularLocation>
        <location evidence="1">Nucleus</location>
    </subcellularLocation>
</comment>
<keyword evidence="6" id="KW-0539">Nucleus</keyword>